<proteinExistence type="predicted"/>
<evidence type="ECO:0000313" key="2">
    <source>
        <dbReference type="Proteomes" id="UP001175211"/>
    </source>
</evidence>
<reference evidence="1" key="1">
    <citation type="submission" date="2023-06" db="EMBL/GenBank/DDBJ databases">
        <authorList>
            <consortium name="Lawrence Berkeley National Laboratory"/>
            <person name="Ahrendt S."/>
            <person name="Sahu N."/>
            <person name="Indic B."/>
            <person name="Wong-Bajracharya J."/>
            <person name="Merenyi Z."/>
            <person name="Ke H.-M."/>
            <person name="Monk M."/>
            <person name="Kocsube S."/>
            <person name="Drula E."/>
            <person name="Lipzen A."/>
            <person name="Balint B."/>
            <person name="Henrissat B."/>
            <person name="Andreopoulos B."/>
            <person name="Martin F.M."/>
            <person name="Harder C.B."/>
            <person name="Rigling D."/>
            <person name="Ford K.L."/>
            <person name="Foster G.D."/>
            <person name="Pangilinan J."/>
            <person name="Papanicolaou A."/>
            <person name="Barry K."/>
            <person name="LaButti K."/>
            <person name="Viragh M."/>
            <person name="Koriabine M."/>
            <person name="Yan M."/>
            <person name="Riley R."/>
            <person name="Champramary S."/>
            <person name="Plett K.L."/>
            <person name="Tsai I.J."/>
            <person name="Slot J."/>
            <person name="Sipos G."/>
            <person name="Plett J."/>
            <person name="Nagy L.G."/>
            <person name="Grigoriev I.V."/>
        </authorList>
    </citation>
    <scope>NUCLEOTIDE SEQUENCE</scope>
    <source>
        <strain evidence="1">CCBAS 213</strain>
    </source>
</reference>
<sequence length="227" mass="25694">MCPNRNRSNMYQGLSGNRIVRSVECITLCLGQSHCIQVSTRKDERYTLQLQDVPHNVPHHHILNIRARILYASAIPESHTPSRLSVNTILSKHPKQPTDLSRIVSWSTQSSTFKILLPVPSNSKGFLTAFSLLHHQKCLNLVRPRPALTDKHLHLPQMTRTNLPGGSDLPRSRSDFCDQALVMTSPLLGQPLQERPRKVTLVMQGGHCLWWYVWVDFVAIGQAVIEC</sequence>
<protein>
    <submittedName>
        <fullName evidence="1">Uncharacterized protein</fullName>
    </submittedName>
</protein>
<dbReference type="EMBL" id="JAUEPS010000084">
    <property type="protein sequence ID" value="KAK0439483.1"/>
    <property type="molecule type" value="Genomic_DNA"/>
</dbReference>
<dbReference type="AlphaFoldDB" id="A0AA39JF80"/>
<dbReference type="RefSeq" id="XP_060323268.1">
    <property type="nucleotide sequence ID" value="XM_060466190.1"/>
</dbReference>
<evidence type="ECO:0000313" key="1">
    <source>
        <dbReference type="EMBL" id="KAK0439483.1"/>
    </source>
</evidence>
<accession>A0AA39JF80</accession>
<organism evidence="1 2">
    <name type="scientific">Armillaria tabescens</name>
    <name type="common">Ringless honey mushroom</name>
    <name type="synonym">Agaricus tabescens</name>
    <dbReference type="NCBI Taxonomy" id="1929756"/>
    <lineage>
        <taxon>Eukaryota</taxon>
        <taxon>Fungi</taxon>
        <taxon>Dikarya</taxon>
        <taxon>Basidiomycota</taxon>
        <taxon>Agaricomycotina</taxon>
        <taxon>Agaricomycetes</taxon>
        <taxon>Agaricomycetidae</taxon>
        <taxon>Agaricales</taxon>
        <taxon>Marasmiineae</taxon>
        <taxon>Physalacriaceae</taxon>
        <taxon>Desarmillaria</taxon>
    </lineage>
</organism>
<name>A0AA39JF80_ARMTA</name>
<dbReference type="Proteomes" id="UP001175211">
    <property type="component" value="Unassembled WGS sequence"/>
</dbReference>
<dbReference type="GeneID" id="85349738"/>
<gene>
    <name evidence="1" type="ORF">EV420DRAFT_1170303</name>
</gene>
<keyword evidence="2" id="KW-1185">Reference proteome</keyword>
<comment type="caution">
    <text evidence="1">The sequence shown here is derived from an EMBL/GenBank/DDBJ whole genome shotgun (WGS) entry which is preliminary data.</text>
</comment>